<accession>A0A929KTA2</accession>
<dbReference type="InterPro" id="IPR036249">
    <property type="entry name" value="Thioredoxin-like_sf"/>
</dbReference>
<evidence type="ECO:0000259" key="6">
    <source>
        <dbReference type="PROSITE" id="PS51352"/>
    </source>
</evidence>
<feature type="chain" id="PRO_5037680675" evidence="5">
    <location>
        <begin position="20"/>
        <end position="496"/>
    </location>
</feature>
<dbReference type="Gene3D" id="3.40.30.10">
    <property type="entry name" value="Glutaredoxin"/>
    <property type="match status" value="1"/>
</dbReference>
<evidence type="ECO:0000256" key="4">
    <source>
        <dbReference type="ARBA" id="ARBA00023284"/>
    </source>
</evidence>
<dbReference type="CDD" id="cd02966">
    <property type="entry name" value="TlpA_like_family"/>
    <property type="match status" value="1"/>
</dbReference>
<keyword evidence="5" id="KW-0732">Signal</keyword>
<keyword evidence="4" id="KW-0676">Redox-active center</keyword>
<dbReference type="PROSITE" id="PS51352">
    <property type="entry name" value="THIOREDOXIN_2"/>
    <property type="match status" value="1"/>
</dbReference>
<dbReference type="GO" id="GO:0017004">
    <property type="term" value="P:cytochrome complex assembly"/>
    <property type="evidence" value="ECO:0007669"/>
    <property type="project" value="UniProtKB-KW"/>
</dbReference>
<organism evidence="7 8">
    <name type="scientific">Mucilaginibacter myungsuensis</name>
    <dbReference type="NCBI Taxonomy" id="649104"/>
    <lineage>
        <taxon>Bacteria</taxon>
        <taxon>Pseudomonadati</taxon>
        <taxon>Bacteroidota</taxon>
        <taxon>Sphingobacteriia</taxon>
        <taxon>Sphingobacteriales</taxon>
        <taxon>Sphingobacteriaceae</taxon>
        <taxon>Mucilaginibacter</taxon>
    </lineage>
</organism>
<dbReference type="PANTHER" id="PTHR42852:SF6">
    <property type="entry name" value="THIOL:DISULFIDE INTERCHANGE PROTEIN DSBE"/>
    <property type="match status" value="1"/>
</dbReference>
<keyword evidence="2" id="KW-0201">Cytochrome c-type biogenesis</keyword>
<evidence type="ECO:0000313" key="8">
    <source>
        <dbReference type="Proteomes" id="UP000622475"/>
    </source>
</evidence>
<dbReference type="SUPFAM" id="SSF52833">
    <property type="entry name" value="Thioredoxin-like"/>
    <property type="match status" value="1"/>
</dbReference>
<dbReference type="Pfam" id="PF08534">
    <property type="entry name" value="Redoxin"/>
    <property type="match status" value="1"/>
</dbReference>
<dbReference type="GO" id="GO:0016491">
    <property type="term" value="F:oxidoreductase activity"/>
    <property type="evidence" value="ECO:0007669"/>
    <property type="project" value="InterPro"/>
</dbReference>
<dbReference type="AlphaFoldDB" id="A0A929KTA2"/>
<keyword evidence="3" id="KW-1015">Disulfide bond</keyword>
<feature type="domain" description="Thioredoxin" evidence="6">
    <location>
        <begin position="318"/>
        <end position="496"/>
    </location>
</feature>
<proteinExistence type="predicted"/>
<sequence length="496" mass="56912">MKKITITVLLAIATLSSMAQFKISGHIDHISRPDSIILNLPYVYGYYRENNQTIPVDAKGNFSFTVPLREQKFATIDWQNKEISILMTPGKSLLLTLDTGRQFKKFAGTAGIENDLLHQAKLHDIAFFMQGDRTNNKYGLLNAAEMEAQVVKPWLKMRDDMITKINASALPTQTKTLIASEVKYFHYAILSDFGRVMIPVDMKKVDDFILSVFDGTTPQADVFPAGPMYYYFHKAYLNYTETKAVAKYGQKDPRAFLEIYKMPLDSAKVLVNAKGKPYINWILVKNNADPKVAEQYLAQAIFTQIHDKNINFAETLMSELEKTFPQSVHKQFLQNKITGLNALYLANKNNESIQVFKGYEKVKSIYNIVSTLKGKVVYLDIWGTWCGPCKEEIAYLPKLKKHFEGKDVVYLYLDMDDDEKDEAWKQFIRVNGMTGIHIRKNGKDVQAFWAELQADENKRGYYPTYFIFNKDGKLVQPNAERPSAEDALYKQLEKYL</sequence>
<dbReference type="PANTHER" id="PTHR42852">
    <property type="entry name" value="THIOL:DISULFIDE INTERCHANGE PROTEIN DSBE"/>
    <property type="match status" value="1"/>
</dbReference>
<dbReference type="InterPro" id="IPR013740">
    <property type="entry name" value="Redoxin"/>
</dbReference>
<keyword evidence="8" id="KW-1185">Reference proteome</keyword>
<dbReference type="Proteomes" id="UP000622475">
    <property type="component" value="Unassembled WGS sequence"/>
</dbReference>
<dbReference type="InterPro" id="IPR050553">
    <property type="entry name" value="Thioredoxin_ResA/DsbE_sf"/>
</dbReference>
<dbReference type="InterPro" id="IPR013766">
    <property type="entry name" value="Thioredoxin_domain"/>
</dbReference>
<comment type="caution">
    <text evidence="7">The sequence shown here is derived from an EMBL/GenBank/DDBJ whole genome shotgun (WGS) entry which is preliminary data.</text>
</comment>
<dbReference type="EMBL" id="JADFFL010000002">
    <property type="protein sequence ID" value="MBE9661151.1"/>
    <property type="molecule type" value="Genomic_DNA"/>
</dbReference>
<dbReference type="GO" id="GO:0030313">
    <property type="term" value="C:cell envelope"/>
    <property type="evidence" value="ECO:0007669"/>
    <property type="project" value="UniProtKB-SubCell"/>
</dbReference>
<evidence type="ECO:0000313" key="7">
    <source>
        <dbReference type="EMBL" id="MBE9661151.1"/>
    </source>
</evidence>
<dbReference type="RefSeq" id="WP_194110355.1">
    <property type="nucleotide sequence ID" value="NZ_JADFFL010000002.1"/>
</dbReference>
<evidence type="ECO:0000256" key="5">
    <source>
        <dbReference type="SAM" id="SignalP"/>
    </source>
</evidence>
<reference evidence="7" key="1">
    <citation type="submission" date="2020-10" db="EMBL/GenBank/DDBJ databases">
        <title>Mucilaginibacter mali sp. nov., isolated from rhizosphere soil of apple orchard.</title>
        <authorList>
            <person name="Lee J.-S."/>
            <person name="Kim H.S."/>
            <person name="Kim J.-S."/>
        </authorList>
    </citation>
    <scope>NUCLEOTIDE SEQUENCE</scope>
    <source>
        <strain evidence="7">KCTC 22746</strain>
    </source>
</reference>
<protein>
    <submittedName>
        <fullName evidence="7">Redoxin family protein</fullName>
    </submittedName>
</protein>
<feature type="signal peptide" evidence="5">
    <location>
        <begin position="1"/>
        <end position="19"/>
    </location>
</feature>
<comment type="subcellular location">
    <subcellularLocation>
        <location evidence="1">Cell envelope</location>
    </subcellularLocation>
</comment>
<gene>
    <name evidence="7" type="ORF">IRJ16_04590</name>
</gene>
<evidence type="ECO:0000256" key="3">
    <source>
        <dbReference type="ARBA" id="ARBA00023157"/>
    </source>
</evidence>
<name>A0A929KTA2_9SPHI</name>
<evidence type="ECO:0000256" key="1">
    <source>
        <dbReference type="ARBA" id="ARBA00004196"/>
    </source>
</evidence>
<evidence type="ECO:0000256" key="2">
    <source>
        <dbReference type="ARBA" id="ARBA00022748"/>
    </source>
</evidence>